<organism evidence="1">
    <name type="scientific">Spodoptera frugiperda</name>
    <name type="common">Fall armyworm</name>
    <dbReference type="NCBI Taxonomy" id="7108"/>
    <lineage>
        <taxon>Eukaryota</taxon>
        <taxon>Metazoa</taxon>
        <taxon>Ecdysozoa</taxon>
        <taxon>Arthropoda</taxon>
        <taxon>Hexapoda</taxon>
        <taxon>Insecta</taxon>
        <taxon>Pterygota</taxon>
        <taxon>Neoptera</taxon>
        <taxon>Endopterygota</taxon>
        <taxon>Lepidoptera</taxon>
        <taxon>Glossata</taxon>
        <taxon>Ditrysia</taxon>
        <taxon>Noctuoidea</taxon>
        <taxon>Noctuidae</taxon>
        <taxon>Amphipyrinae</taxon>
        <taxon>Spodoptera</taxon>
    </lineage>
</organism>
<gene>
    <name evidence="1" type="ORF">SFRICE_037709</name>
</gene>
<dbReference type="AlphaFoldDB" id="A0A2H1W0F8"/>
<protein>
    <submittedName>
        <fullName evidence="1">SFRICE_037709</fullName>
    </submittedName>
</protein>
<accession>A0A2H1W0F8</accession>
<name>A0A2H1W0F8_SPOFR</name>
<dbReference type="EMBL" id="ODYU01005578">
    <property type="protein sequence ID" value="SOQ46561.1"/>
    <property type="molecule type" value="Genomic_DNA"/>
</dbReference>
<proteinExistence type="predicted"/>
<evidence type="ECO:0000313" key="1">
    <source>
        <dbReference type="EMBL" id="SOQ46561.1"/>
    </source>
</evidence>
<sequence>MTDHLMVSNRHRPWTSETLEALQNKPVIELTNHLMVSNRRRPRTPVTPEALQVRCQIYGCQELRLLGNRELGRLGRVWVGVTTHSLKY</sequence>
<reference evidence="1" key="1">
    <citation type="submission" date="2016-07" db="EMBL/GenBank/DDBJ databases">
        <authorList>
            <person name="Bretaudeau A."/>
        </authorList>
    </citation>
    <scope>NUCLEOTIDE SEQUENCE</scope>
    <source>
        <strain evidence="1">Rice</strain>
        <tissue evidence="1">Whole body</tissue>
    </source>
</reference>